<feature type="region of interest" description="Disordered" evidence="1">
    <location>
        <begin position="1"/>
        <end position="83"/>
    </location>
</feature>
<dbReference type="AlphaFoldDB" id="A0A7R9BZW3"/>
<evidence type="ECO:0000313" key="2">
    <source>
        <dbReference type="EMBL" id="CAD7283252.1"/>
    </source>
</evidence>
<evidence type="ECO:0000256" key="1">
    <source>
        <dbReference type="SAM" id="MobiDB-lite"/>
    </source>
</evidence>
<name>A0A7R9BZW3_9CRUS</name>
<reference evidence="2" key="1">
    <citation type="submission" date="2020-11" db="EMBL/GenBank/DDBJ databases">
        <authorList>
            <person name="Tran Van P."/>
        </authorList>
    </citation>
    <scope>NUCLEOTIDE SEQUENCE</scope>
</reference>
<dbReference type="EMBL" id="OA887127">
    <property type="protein sequence ID" value="CAD7283252.1"/>
    <property type="molecule type" value="Genomic_DNA"/>
</dbReference>
<feature type="compositionally biased region" description="Basic and acidic residues" evidence="1">
    <location>
        <begin position="21"/>
        <end position="32"/>
    </location>
</feature>
<keyword evidence="3" id="KW-1185">Reference proteome</keyword>
<feature type="compositionally biased region" description="Basic residues" evidence="1">
    <location>
        <begin position="66"/>
        <end position="83"/>
    </location>
</feature>
<proteinExistence type="predicted"/>
<feature type="compositionally biased region" description="Basic and acidic residues" evidence="1">
    <location>
        <begin position="40"/>
        <end position="49"/>
    </location>
</feature>
<gene>
    <name evidence="2" type="ORF">NMOB1V02_LOCUS10868</name>
</gene>
<dbReference type="Proteomes" id="UP000678499">
    <property type="component" value="Unassembled WGS sequence"/>
</dbReference>
<dbReference type="EMBL" id="CAJPEX010005090">
    <property type="protein sequence ID" value="CAG0923404.1"/>
    <property type="molecule type" value="Genomic_DNA"/>
</dbReference>
<dbReference type="GO" id="GO:0003677">
    <property type="term" value="F:DNA binding"/>
    <property type="evidence" value="ECO:0007669"/>
    <property type="project" value="InterPro"/>
</dbReference>
<dbReference type="InterPro" id="IPR017956">
    <property type="entry name" value="AT_hook_DNA-bd_motif"/>
</dbReference>
<evidence type="ECO:0000313" key="3">
    <source>
        <dbReference type="Proteomes" id="UP000678499"/>
    </source>
</evidence>
<sequence length="83" mass="8892">MSDNEVQDAPKKRGRKPAAPKAEKPAKKRPAEDSEEDIHEDSPEADAPKSKRGRGRPKGSTGGVAKKPKVPGRGRGRPKKNAS</sequence>
<protein>
    <submittedName>
        <fullName evidence="2">Uncharacterized protein</fullName>
    </submittedName>
</protein>
<organism evidence="2">
    <name type="scientific">Notodromas monacha</name>
    <dbReference type="NCBI Taxonomy" id="399045"/>
    <lineage>
        <taxon>Eukaryota</taxon>
        <taxon>Metazoa</taxon>
        <taxon>Ecdysozoa</taxon>
        <taxon>Arthropoda</taxon>
        <taxon>Crustacea</taxon>
        <taxon>Oligostraca</taxon>
        <taxon>Ostracoda</taxon>
        <taxon>Podocopa</taxon>
        <taxon>Podocopida</taxon>
        <taxon>Cypridocopina</taxon>
        <taxon>Cypridoidea</taxon>
        <taxon>Cyprididae</taxon>
        <taxon>Notodromas</taxon>
    </lineage>
</organism>
<dbReference type="PRINTS" id="PR00929">
    <property type="entry name" value="ATHOOK"/>
</dbReference>
<accession>A0A7R9BZW3</accession>